<keyword evidence="2" id="KW-0472">Membrane</keyword>
<evidence type="ECO:0000256" key="2">
    <source>
        <dbReference type="SAM" id="Phobius"/>
    </source>
</evidence>
<feature type="region of interest" description="Disordered" evidence="1">
    <location>
        <begin position="1"/>
        <end position="22"/>
    </location>
</feature>
<dbReference type="OrthoDB" id="4117674at2759"/>
<name>A0A0D2K0Z4_9EURO</name>
<dbReference type="Proteomes" id="UP000053411">
    <property type="component" value="Unassembled WGS sequence"/>
</dbReference>
<dbReference type="VEuPathDB" id="FungiDB:Z520_05028"/>
<feature type="transmembrane region" description="Helical" evidence="2">
    <location>
        <begin position="86"/>
        <end position="108"/>
    </location>
</feature>
<dbReference type="RefSeq" id="XP_016633575.1">
    <property type="nucleotide sequence ID" value="XM_016775532.1"/>
</dbReference>
<dbReference type="GeneID" id="27710774"/>
<keyword evidence="4" id="KW-1185">Reference proteome</keyword>
<gene>
    <name evidence="3" type="ORF">Z520_05028</name>
</gene>
<organism evidence="3 4">
    <name type="scientific">Fonsecaea multimorphosa CBS 102226</name>
    <dbReference type="NCBI Taxonomy" id="1442371"/>
    <lineage>
        <taxon>Eukaryota</taxon>
        <taxon>Fungi</taxon>
        <taxon>Dikarya</taxon>
        <taxon>Ascomycota</taxon>
        <taxon>Pezizomycotina</taxon>
        <taxon>Eurotiomycetes</taxon>
        <taxon>Chaetothyriomycetidae</taxon>
        <taxon>Chaetothyriales</taxon>
        <taxon>Herpotrichiellaceae</taxon>
        <taxon>Fonsecaea</taxon>
    </lineage>
</organism>
<proteinExistence type="predicted"/>
<feature type="compositionally biased region" description="Basic and acidic residues" evidence="1">
    <location>
        <begin position="192"/>
        <end position="204"/>
    </location>
</feature>
<evidence type="ECO:0000313" key="4">
    <source>
        <dbReference type="Proteomes" id="UP000053411"/>
    </source>
</evidence>
<dbReference type="EMBL" id="KN848069">
    <property type="protein sequence ID" value="KIX99452.1"/>
    <property type="molecule type" value="Genomic_DNA"/>
</dbReference>
<feature type="compositionally biased region" description="Basic and acidic residues" evidence="1">
    <location>
        <begin position="1"/>
        <end position="10"/>
    </location>
</feature>
<reference evidence="3 4" key="1">
    <citation type="submission" date="2015-01" db="EMBL/GenBank/DDBJ databases">
        <title>The Genome Sequence of Fonsecaea multimorphosa CBS 102226.</title>
        <authorList>
            <consortium name="The Broad Institute Genomics Platform"/>
            <person name="Cuomo C."/>
            <person name="de Hoog S."/>
            <person name="Gorbushina A."/>
            <person name="Stielow B."/>
            <person name="Teixiera M."/>
            <person name="Abouelleil A."/>
            <person name="Chapman S.B."/>
            <person name="Priest M."/>
            <person name="Young S.K."/>
            <person name="Wortman J."/>
            <person name="Nusbaum C."/>
            <person name="Birren B."/>
        </authorList>
    </citation>
    <scope>NUCLEOTIDE SEQUENCE [LARGE SCALE GENOMIC DNA]</scope>
    <source>
        <strain evidence="3 4">CBS 102226</strain>
    </source>
</reference>
<protein>
    <submittedName>
        <fullName evidence="3">Uncharacterized protein</fullName>
    </submittedName>
</protein>
<sequence length="204" mass="21609">MDASYDEKDQAPVTGPIDQVNPSAVATGCSGTCARRHHHGHHQNGSRCQQPNRRACNSRCHRQSPRPCQCYQCQKSRGEPTLHPAIRIPLAIATGGLSCTAMVIYRGYAGHRALKRSMNAGLGGAGQEELAVGDTGADREKEAGLYSVSSKGTKFGLENPEDTGSRVDDDAVSGIDASLPADAAPPTYSEVEGDKVASEMAEKM</sequence>
<keyword evidence="2" id="KW-1133">Transmembrane helix</keyword>
<dbReference type="AlphaFoldDB" id="A0A0D2K0Z4"/>
<evidence type="ECO:0000313" key="3">
    <source>
        <dbReference type="EMBL" id="KIX99452.1"/>
    </source>
</evidence>
<keyword evidence="2" id="KW-0812">Transmembrane</keyword>
<feature type="region of interest" description="Disordered" evidence="1">
    <location>
        <begin position="150"/>
        <end position="204"/>
    </location>
</feature>
<accession>A0A0D2K0Z4</accession>
<evidence type="ECO:0000256" key="1">
    <source>
        <dbReference type="SAM" id="MobiDB-lite"/>
    </source>
</evidence>